<evidence type="ECO:0008006" key="3">
    <source>
        <dbReference type="Google" id="ProtNLM"/>
    </source>
</evidence>
<protein>
    <recommendedName>
        <fullName evidence="3">Addiction module toxin RelE</fullName>
    </recommendedName>
</protein>
<dbReference type="RefSeq" id="WP_088389371.1">
    <property type="nucleotide sequence ID" value="NZ_CP077146.1"/>
</dbReference>
<evidence type="ECO:0000313" key="1">
    <source>
        <dbReference type="EMBL" id="OWP26322.1"/>
    </source>
</evidence>
<name>A0A246EI42_FUSNP</name>
<dbReference type="Proteomes" id="UP000197470">
    <property type="component" value="Unassembled WGS sequence"/>
</dbReference>
<proteinExistence type="predicted"/>
<reference evidence="1 2" key="1">
    <citation type="submission" date="2017-05" db="EMBL/GenBank/DDBJ databases">
        <title>Genome sequencing of Fusobacterium nucleatum subsp. polymorphum KCOM 1001 (=ChDC F119).</title>
        <authorList>
            <person name="Kook J.-K."/>
            <person name="Park S.-N."/>
            <person name="Lim Y.K."/>
            <person name="Roh H."/>
        </authorList>
    </citation>
    <scope>NUCLEOTIDE SEQUENCE [LARGE SCALE GENOMIC DNA]</scope>
    <source>
        <strain evidence="1 2">KCOM 1001</strain>
    </source>
</reference>
<gene>
    <name evidence="1" type="ORF">CA839_10950</name>
</gene>
<dbReference type="InterPro" id="IPR035093">
    <property type="entry name" value="RelE/ParE_toxin_dom_sf"/>
</dbReference>
<sequence>MKIEFIYSKKADKFFYKHINIKEEFEKNLISYFKGNRNVDIKSLQGLNIPIYRMHLGTYRIIFTRKNGEIIIIYTVDAGNRGDIYNNVKNIKKNIKL</sequence>
<dbReference type="Gene3D" id="3.30.2310.20">
    <property type="entry name" value="RelE-like"/>
    <property type="match status" value="1"/>
</dbReference>
<dbReference type="AlphaFoldDB" id="A0A246EI42"/>
<comment type="caution">
    <text evidence="1">The sequence shown here is derived from an EMBL/GenBank/DDBJ whole genome shotgun (WGS) entry which is preliminary data.</text>
</comment>
<accession>A0A246EI42</accession>
<dbReference type="SUPFAM" id="SSF143011">
    <property type="entry name" value="RelE-like"/>
    <property type="match status" value="1"/>
</dbReference>
<organism evidence="1 2">
    <name type="scientific">Fusobacterium nucleatum subsp. polymorphum</name>
    <name type="common">Fusobacterium polymorphum</name>
    <dbReference type="NCBI Taxonomy" id="76857"/>
    <lineage>
        <taxon>Bacteria</taxon>
        <taxon>Fusobacteriati</taxon>
        <taxon>Fusobacteriota</taxon>
        <taxon>Fusobacteriia</taxon>
        <taxon>Fusobacteriales</taxon>
        <taxon>Fusobacteriaceae</taxon>
        <taxon>Fusobacterium</taxon>
    </lineage>
</organism>
<dbReference type="EMBL" id="NHRT01000001">
    <property type="protein sequence ID" value="OWP26322.1"/>
    <property type="molecule type" value="Genomic_DNA"/>
</dbReference>
<evidence type="ECO:0000313" key="2">
    <source>
        <dbReference type="Proteomes" id="UP000197470"/>
    </source>
</evidence>